<proteinExistence type="predicted"/>
<dbReference type="EMBL" id="CAFBOM010000053">
    <property type="protein sequence ID" value="CAB4980500.1"/>
    <property type="molecule type" value="Genomic_DNA"/>
</dbReference>
<sequence length="113" mass="12286">MDIRLTGHLLLRREVRLDLADIDPDHSWVRPLLDDPGDQIAFPPGELHERDIALGLAKSIEEHLLGSRRGDAPEAGGRVVVFANGDALLIDLGCVDDDVARLPIELDPGALGR</sequence>
<dbReference type="AlphaFoldDB" id="A0A6J7MH81"/>
<organism evidence="1">
    <name type="scientific">freshwater metagenome</name>
    <dbReference type="NCBI Taxonomy" id="449393"/>
    <lineage>
        <taxon>unclassified sequences</taxon>
        <taxon>metagenomes</taxon>
        <taxon>ecological metagenomes</taxon>
    </lineage>
</organism>
<reference evidence="1" key="1">
    <citation type="submission" date="2020-05" db="EMBL/GenBank/DDBJ databases">
        <authorList>
            <person name="Chiriac C."/>
            <person name="Salcher M."/>
            <person name="Ghai R."/>
            <person name="Kavagutti S V."/>
        </authorList>
    </citation>
    <scope>NUCLEOTIDE SEQUENCE</scope>
</reference>
<name>A0A6J7MH81_9ZZZZ</name>
<accession>A0A6J7MH81</accession>
<gene>
    <name evidence="1" type="ORF">UFOPK3957_00449</name>
</gene>
<evidence type="ECO:0000313" key="1">
    <source>
        <dbReference type="EMBL" id="CAB4980500.1"/>
    </source>
</evidence>
<protein>
    <submittedName>
        <fullName evidence="1">Unannotated protein</fullName>
    </submittedName>
</protein>